<dbReference type="InterPro" id="IPR004477">
    <property type="entry name" value="ComEC_N"/>
</dbReference>
<dbReference type="NCBIfam" id="TIGR00360">
    <property type="entry name" value="ComEC_N-term"/>
    <property type="match status" value="1"/>
</dbReference>
<evidence type="ECO:0000259" key="7">
    <source>
        <dbReference type="Pfam" id="PF03772"/>
    </source>
</evidence>
<feature type="transmembrane region" description="Helical" evidence="6">
    <location>
        <begin position="29"/>
        <end position="46"/>
    </location>
</feature>
<reference evidence="10" key="1">
    <citation type="journal article" date="2012" name="Stand. Genomic Sci.">
        <title>Genome sequence of the Antarctic rhodopsins-containing flavobacterium Gillisia limnaea type strain (R-8282(T)).</title>
        <authorList>
            <person name="Riedel T."/>
            <person name="Held B."/>
            <person name="Nolan M."/>
            <person name="Lucas S."/>
            <person name="Lapidus A."/>
            <person name="Tice H."/>
            <person name="Del Rio T.G."/>
            <person name="Cheng J.F."/>
            <person name="Han C."/>
            <person name="Tapia R."/>
            <person name="Goodwin L.A."/>
            <person name="Pitluck S."/>
            <person name="Liolios K."/>
            <person name="Mavromatis K."/>
            <person name="Pagani I."/>
            <person name="Ivanova N."/>
            <person name="Mikhailova N."/>
            <person name="Pati A."/>
            <person name="Chen A."/>
            <person name="Palaniappan K."/>
            <person name="Land M."/>
            <person name="Rohde M."/>
            <person name="Tindall B.J."/>
            <person name="Detter J.C."/>
            <person name="Goker M."/>
            <person name="Bristow J."/>
            <person name="Eisen J.A."/>
            <person name="Markowitz V."/>
            <person name="Hugenholtz P."/>
            <person name="Kyrpides N.C."/>
            <person name="Klenk H.P."/>
            <person name="Woyke T."/>
        </authorList>
    </citation>
    <scope>NUCLEOTIDE SEQUENCE [LARGE SCALE GENOMIC DNA]</scope>
    <source>
        <strain evidence="10">DSM 15749 / LMG 21470 / R-8282</strain>
    </source>
</reference>
<evidence type="ECO:0000259" key="8">
    <source>
        <dbReference type="Pfam" id="PF13567"/>
    </source>
</evidence>
<keyword evidence="2" id="KW-1003">Cell membrane</keyword>
<evidence type="ECO:0000256" key="5">
    <source>
        <dbReference type="ARBA" id="ARBA00023136"/>
    </source>
</evidence>
<feature type="domain" description="ComEC/Rec2-related protein" evidence="7">
    <location>
        <begin position="234"/>
        <end position="503"/>
    </location>
</feature>
<dbReference type="OrthoDB" id="9761531at2"/>
<protein>
    <submittedName>
        <fullName evidence="9">ComEC/Rec2-related protein</fullName>
    </submittedName>
</protein>
<dbReference type="eggNOG" id="COG0658">
    <property type="taxonomic scope" value="Bacteria"/>
</dbReference>
<dbReference type="PANTHER" id="PTHR30619:SF1">
    <property type="entry name" value="RECOMBINATION PROTEIN 2"/>
    <property type="match status" value="1"/>
</dbReference>
<dbReference type="Pfam" id="PF03772">
    <property type="entry name" value="Competence"/>
    <property type="match status" value="1"/>
</dbReference>
<feature type="transmembrane region" description="Helical" evidence="6">
    <location>
        <begin position="58"/>
        <end position="78"/>
    </location>
</feature>
<evidence type="ECO:0000256" key="6">
    <source>
        <dbReference type="SAM" id="Phobius"/>
    </source>
</evidence>
<feature type="transmembrane region" description="Helical" evidence="6">
    <location>
        <begin position="422"/>
        <end position="451"/>
    </location>
</feature>
<feature type="transmembrane region" description="Helical" evidence="6">
    <location>
        <begin position="250"/>
        <end position="273"/>
    </location>
</feature>
<gene>
    <name evidence="9" type="ORF">Gilli_1697</name>
</gene>
<keyword evidence="10" id="KW-1185">Reference proteome</keyword>
<feature type="transmembrane region" description="Helical" evidence="6">
    <location>
        <begin position="285"/>
        <end position="304"/>
    </location>
</feature>
<dbReference type="EMBL" id="JH594606">
    <property type="protein sequence ID" value="EHQ02344.1"/>
    <property type="molecule type" value="Genomic_DNA"/>
</dbReference>
<keyword evidence="5 6" id="KW-0472">Membrane</keyword>
<keyword evidence="3 6" id="KW-0812">Transmembrane</keyword>
<feature type="transmembrane region" description="Helical" evidence="6">
    <location>
        <begin position="480"/>
        <end position="500"/>
    </location>
</feature>
<sequence length="685" mass="77181">MINATLIKIAISLIAGIVLGFYFKFPVPSLVAFGMLLFIAFIFSFFRARKLFFQDIFFGINCALIFLFLGFLSTSLHLPENDPNHYLHQVSKNPSVSGERLIAEVTEKLKPGLFQDKYIVSVKSIQDKKASGKILLNITRTPEVQEFQPGNLLALPFRVSNINTPLNPHQFNYRAYMANLGVYGQLNLNRNEVLKMELSNSGIRSIAGQVRNKIISELRRHEFAPQELAIIQALLLGQRQDISPEIYSNYAAAGVIHILAVSGLHVGIILLLLNHLLKPVERIRYGKPIKAILLIFLLWGFALLAGLSPSVVRAVSMFSFIAIAMQLNRRSSVLNALFTSLIFLLLINPYFIFQVGFQLSYAAVLSIVLIQPHLFGLFTPRYRLVKYMWGILTVTIAAQIGVLPLSLFYFHQFPGLFFVSNLVILPFLGLLLGLGILVMLLAVVGLLPAFLTRVYGEMIELLNEFVSFIASKEDFLFQEIYFSALLLLASYLLVFSFVFLLKKFNYNNIVFLLIATGILQIGFIYEKNSAKTEEGIIFHKSRNSILGEKTEHQLVLHHNLDTSAASQNLIKDFKTGRNIQHIREIPLKNLYQIAGKTIFVIDSSGVFDITGLNPQVVLLINSPRINLDRLLTHLNPEILIADGSNYPSYMSRWQKTGLQKNIPFHATGEKGAFIFYSSEEILTEE</sequence>
<dbReference type="AlphaFoldDB" id="H2BZI1"/>
<dbReference type="PANTHER" id="PTHR30619">
    <property type="entry name" value="DNA INTERNALIZATION/COMPETENCE PROTEIN COMEC/REC2"/>
    <property type="match status" value="1"/>
</dbReference>
<dbReference type="GO" id="GO:0005886">
    <property type="term" value="C:plasma membrane"/>
    <property type="evidence" value="ECO:0007669"/>
    <property type="project" value="UniProtKB-SubCell"/>
</dbReference>
<dbReference type="InterPro" id="IPR052159">
    <property type="entry name" value="Competence_DNA_uptake"/>
</dbReference>
<evidence type="ECO:0000256" key="4">
    <source>
        <dbReference type="ARBA" id="ARBA00022989"/>
    </source>
</evidence>
<feature type="domain" description="DUF4131" evidence="8">
    <location>
        <begin position="28"/>
        <end position="192"/>
    </location>
</feature>
<evidence type="ECO:0000256" key="1">
    <source>
        <dbReference type="ARBA" id="ARBA00004651"/>
    </source>
</evidence>
<feature type="transmembrane region" description="Helical" evidence="6">
    <location>
        <begin position="359"/>
        <end position="378"/>
    </location>
</feature>
<organism evidence="9 10">
    <name type="scientific">Gillisia limnaea (strain DSM 15749 / LMG 21470 / R-8282)</name>
    <dbReference type="NCBI Taxonomy" id="865937"/>
    <lineage>
        <taxon>Bacteria</taxon>
        <taxon>Pseudomonadati</taxon>
        <taxon>Bacteroidota</taxon>
        <taxon>Flavobacteriia</taxon>
        <taxon>Flavobacteriales</taxon>
        <taxon>Flavobacteriaceae</taxon>
        <taxon>Gillisia</taxon>
    </lineage>
</organism>
<name>H2BZI1_GILLR</name>
<feature type="transmembrane region" description="Helical" evidence="6">
    <location>
        <begin position="5"/>
        <end position="23"/>
    </location>
</feature>
<dbReference type="HOGENOM" id="CLU_010363_5_0_10"/>
<comment type="subcellular location">
    <subcellularLocation>
        <location evidence="1">Cell membrane</location>
        <topology evidence="1">Multi-pass membrane protein</topology>
    </subcellularLocation>
</comment>
<dbReference type="InterPro" id="IPR025405">
    <property type="entry name" value="DUF4131"/>
</dbReference>
<feature type="transmembrane region" description="Helical" evidence="6">
    <location>
        <begin position="506"/>
        <end position="525"/>
    </location>
</feature>
<evidence type="ECO:0000313" key="9">
    <source>
        <dbReference type="EMBL" id="EHQ02344.1"/>
    </source>
</evidence>
<dbReference type="RefSeq" id="WP_006988654.1">
    <property type="nucleotide sequence ID" value="NZ_JH594606.1"/>
</dbReference>
<dbReference type="Pfam" id="PF13567">
    <property type="entry name" value="DUF4131"/>
    <property type="match status" value="1"/>
</dbReference>
<feature type="transmembrane region" description="Helical" evidence="6">
    <location>
        <begin position="390"/>
        <end position="410"/>
    </location>
</feature>
<evidence type="ECO:0000313" key="10">
    <source>
        <dbReference type="Proteomes" id="UP000003844"/>
    </source>
</evidence>
<evidence type="ECO:0000256" key="2">
    <source>
        <dbReference type="ARBA" id="ARBA00022475"/>
    </source>
</evidence>
<keyword evidence="4 6" id="KW-1133">Transmembrane helix</keyword>
<feature type="transmembrane region" description="Helical" evidence="6">
    <location>
        <begin position="334"/>
        <end position="353"/>
    </location>
</feature>
<accession>H2BZI1</accession>
<dbReference type="STRING" id="865937.Gilli_1697"/>
<evidence type="ECO:0000256" key="3">
    <source>
        <dbReference type="ARBA" id="ARBA00022692"/>
    </source>
</evidence>
<dbReference type="Proteomes" id="UP000003844">
    <property type="component" value="Unassembled WGS sequence"/>
</dbReference>
<proteinExistence type="predicted"/>